<sequence length="210" mass="23621">MQISIKTFIKLKTKNNDANILPVDYTQNCQTSENSSTEFQTNFPPGKAAGNKTILAHGNVRTIREVPTISYQIGSQNLTMNMQYNEKESKQETLTIQPKRKYASRQIKSVKAAANDPLYATLISTDQSTFETVTVKSVNTHSKTKVNSKEMKLESKSPDQLLSKSKSNSMCKEKTSATTLQKIENANYVQENNEKIQSTELMNDEGLRKQ</sequence>
<reference evidence="2 3" key="2">
    <citation type="submission" date="2018-11" db="EMBL/GenBank/DDBJ databases">
        <authorList>
            <consortium name="Pathogen Informatics"/>
        </authorList>
    </citation>
    <scope>NUCLEOTIDE SEQUENCE [LARGE SCALE GENOMIC DNA]</scope>
</reference>
<feature type="region of interest" description="Disordered" evidence="1">
    <location>
        <begin position="146"/>
        <end position="176"/>
    </location>
</feature>
<proteinExistence type="predicted"/>
<protein>
    <submittedName>
        <fullName evidence="2 4">Uncharacterized protein</fullName>
    </submittedName>
</protein>
<feature type="compositionally biased region" description="Polar residues" evidence="1">
    <location>
        <begin position="158"/>
        <end position="176"/>
    </location>
</feature>
<dbReference type="EMBL" id="UYYF01005067">
    <property type="protein sequence ID" value="VDN08037.1"/>
    <property type="molecule type" value="Genomic_DNA"/>
</dbReference>
<dbReference type="AlphaFoldDB" id="A0A0N5DAZ8"/>
<reference evidence="4" key="1">
    <citation type="submission" date="2017-02" db="UniProtKB">
        <authorList>
            <consortium name="WormBaseParasite"/>
        </authorList>
    </citation>
    <scope>IDENTIFICATION</scope>
</reference>
<keyword evidence="3" id="KW-1185">Reference proteome</keyword>
<name>A0A0N5DAZ8_THECL</name>
<evidence type="ECO:0000313" key="3">
    <source>
        <dbReference type="Proteomes" id="UP000276776"/>
    </source>
</evidence>
<accession>A0A0N5DAZ8</accession>
<dbReference type="Proteomes" id="UP000276776">
    <property type="component" value="Unassembled WGS sequence"/>
</dbReference>
<gene>
    <name evidence="2" type="ORF">TCLT_LOCUS10349</name>
</gene>
<organism evidence="4">
    <name type="scientific">Thelazia callipaeda</name>
    <name type="common">Oriental eyeworm</name>
    <name type="synonym">Parasitic nematode</name>
    <dbReference type="NCBI Taxonomy" id="103827"/>
    <lineage>
        <taxon>Eukaryota</taxon>
        <taxon>Metazoa</taxon>
        <taxon>Ecdysozoa</taxon>
        <taxon>Nematoda</taxon>
        <taxon>Chromadorea</taxon>
        <taxon>Rhabditida</taxon>
        <taxon>Spirurina</taxon>
        <taxon>Spiruromorpha</taxon>
        <taxon>Thelazioidea</taxon>
        <taxon>Thelaziidae</taxon>
        <taxon>Thelazia</taxon>
    </lineage>
</organism>
<dbReference type="OrthoDB" id="10640283at2759"/>
<feature type="compositionally biased region" description="Basic and acidic residues" evidence="1">
    <location>
        <begin position="147"/>
        <end position="157"/>
    </location>
</feature>
<evidence type="ECO:0000313" key="2">
    <source>
        <dbReference type="EMBL" id="VDN08037.1"/>
    </source>
</evidence>
<dbReference type="WBParaSite" id="TCLT_0001036001-mRNA-1">
    <property type="protein sequence ID" value="TCLT_0001036001-mRNA-1"/>
    <property type="gene ID" value="TCLT_0001036001"/>
</dbReference>
<evidence type="ECO:0000313" key="4">
    <source>
        <dbReference type="WBParaSite" id="TCLT_0001036001-mRNA-1"/>
    </source>
</evidence>
<evidence type="ECO:0000256" key="1">
    <source>
        <dbReference type="SAM" id="MobiDB-lite"/>
    </source>
</evidence>